<evidence type="ECO:0000313" key="1">
    <source>
        <dbReference type="EMBL" id="KAH3851447.1"/>
    </source>
</evidence>
<dbReference type="EMBL" id="JAIWYP010000003">
    <property type="protein sequence ID" value="KAH3851447.1"/>
    <property type="molecule type" value="Genomic_DNA"/>
</dbReference>
<organism evidence="1 2">
    <name type="scientific">Dreissena polymorpha</name>
    <name type="common">Zebra mussel</name>
    <name type="synonym">Mytilus polymorpha</name>
    <dbReference type="NCBI Taxonomy" id="45954"/>
    <lineage>
        <taxon>Eukaryota</taxon>
        <taxon>Metazoa</taxon>
        <taxon>Spiralia</taxon>
        <taxon>Lophotrochozoa</taxon>
        <taxon>Mollusca</taxon>
        <taxon>Bivalvia</taxon>
        <taxon>Autobranchia</taxon>
        <taxon>Heteroconchia</taxon>
        <taxon>Euheterodonta</taxon>
        <taxon>Imparidentia</taxon>
        <taxon>Neoheterodontei</taxon>
        <taxon>Myida</taxon>
        <taxon>Dreissenoidea</taxon>
        <taxon>Dreissenidae</taxon>
        <taxon>Dreissena</taxon>
    </lineage>
</organism>
<dbReference type="AlphaFoldDB" id="A0A9D4R2D5"/>
<protein>
    <submittedName>
        <fullName evidence="1">Uncharacterized protein</fullName>
    </submittedName>
</protein>
<dbReference type="Proteomes" id="UP000828390">
    <property type="component" value="Unassembled WGS sequence"/>
</dbReference>
<sequence>MLKVHIDGSKPGSRFISTIVRPRLNKIIKICPGTRGHFNVSVTMQTVTSGDLA</sequence>
<comment type="caution">
    <text evidence="1">The sequence shown here is derived from an EMBL/GenBank/DDBJ whole genome shotgun (WGS) entry which is preliminary data.</text>
</comment>
<proteinExistence type="predicted"/>
<reference evidence="1" key="2">
    <citation type="submission" date="2020-11" db="EMBL/GenBank/DDBJ databases">
        <authorList>
            <person name="McCartney M.A."/>
            <person name="Auch B."/>
            <person name="Kono T."/>
            <person name="Mallez S."/>
            <person name="Becker A."/>
            <person name="Gohl D.M."/>
            <person name="Silverstein K.A.T."/>
            <person name="Koren S."/>
            <person name="Bechman K.B."/>
            <person name="Herman A."/>
            <person name="Abrahante J.E."/>
            <person name="Garbe J."/>
        </authorList>
    </citation>
    <scope>NUCLEOTIDE SEQUENCE</scope>
    <source>
        <strain evidence="1">Duluth1</strain>
        <tissue evidence="1">Whole animal</tissue>
    </source>
</reference>
<evidence type="ECO:0000313" key="2">
    <source>
        <dbReference type="Proteomes" id="UP000828390"/>
    </source>
</evidence>
<gene>
    <name evidence="1" type="ORF">DPMN_093929</name>
</gene>
<name>A0A9D4R2D5_DREPO</name>
<accession>A0A9D4R2D5</accession>
<keyword evidence="2" id="KW-1185">Reference proteome</keyword>
<reference evidence="1" key="1">
    <citation type="journal article" date="2019" name="bioRxiv">
        <title>The Genome of the Zebra Mussel, Dreissena polymorpha: A Resource for Invasive Species Research.</title>
        <authorList>
            <person name="McCartney M.A."/>
            <person name="Auch B."/>
            <person name="Kono T."/>
            <person name="Mallez S."/>
            <person name="Zhang Y."/>
            <person name="Obille A."/>
            <person name="Becker A."/>
            <person name="Abrahante J.E."/>
            <person name="Garbe J."/>
            <person name="Badalamenti J.P."/>
            <person name="Herman A."/>
            <person name="Mangelson H."/>
            <person name="Liachko I."/>
            <person name="Sullivan S."/>
            <person name="Sone E.D."/>
            <person name="Koren S."/>
            <person name="Silverstein K.A.T."/>
            <person name="Beckman K.B."/>
            <person name="Gohl D.M."/>
        </authorList>
    </citation>
    <scope>NUCLEOTIDE SEQUENCE</scope>
    <source>
        <strain evidence="1">Duluth1</strain>
        <tissue evidence="1">Whole animal</tissue>
    </source>
</reference>